<dbReference type="Pfam" id="PF17963">
    <property type="entry name" value="Big_9"/>
    <property type="match status" value="1"/>
</dbReference>
<dbReference type="SUPFAM" id="SSF49265">
    <property type="entry name" value="Fibronectin type III"/>
    <property type="match status" value="3"/>
</dbReference>
<dbReference type="InterPro" id="IPR039448">
    <property type="entry name" value="Beta_helix"/>
</dbReference>
<sequence>MVLTTMGAAVAQNTYTVTNTDDSGTGSFRWAVDQVNADANPAIIAFDITGTGPHVIQPQSQYTSFTNSVTVDGTTQTGYADGAPVIVFDGSLTTDTPALVFTNSADNSIVRGLSIINFDSFAIRLVGGGSTIEGNFIGLDADGNVAGNGTGISVTSTTGNQIGGTNASQRNVISGNNIGIDLEAGSGQNVIEGNYIGTTSDGSASAGNKFNLQIRGSSNNTVGGSTAAQRNVISGAFFEQVDGQNEGGSGIVITSGFLSPDNRILPTGNTVQGNYIGTDVTGTVALPNERAGVLLLFGATENKIGGSAAGEGNLVSGNGLYGIYLQGSLEAPVESNDIEGNIIGLNASETADLGNTAGVFLWGENNSNTIGETTAGSANIIAGNSSTGVVLFEGGTGNSVIGNRIGLNSSGDPFGNGGSGVDIEGSSGNFIGGTLAGQGNIIANNTLDGVEVTDSGGILSLNNSILGNQIYANGGIGIDLAGDGITQNDDLDTDSGPNNLQNSPDISAYSLSSDQLSITYSLNSDPANTAYPVRVEFFRPSTDFTQARTYLGSDSYTSTDYSSGNKFVTITLPSPGDFGDGDLLVATATDAAGNTSELSAAVTGTSLFVVTNTNDSGAGSLREAMTLSNFSPQASTIQFNIPGDPPYSIAPNSPLPTLNKPVTINGTSQPGYFDGSLEPTPVIEINGTNAGTASGLELNGGNSNVLALVINNFSGNGIEIQQNGGNSIVDNFIGTTSSGDAAASNGSAGVFIDNVPNNEIVGNLISGNNSGIFLQLAGATGNVLQENIIGLDLAGNTAIPNEVDGIRLGNGPNGNEIVDNLISGNGGNGIYIFDILGFGTSNNNVSANRVGTNALTTSRIPNFRDGIRIEQSGNNQINSNVLSGNDSNGLEINGSQSTGNVVTGNIIGLGSDGVTKVSNRFSGVALVDAVNNTLGGDDTSFGNLISGNGGIFNATLFRGGGVLISGTASGNVIQGNFIGTDLNGAPQADTGNFSDGIKIQQGASNNIIGLDETGAGLRNIIAGNGEIDESGVTVVDNNSLNNRISGNSIFGNLTTGIDLGGDGTTDNDADDSVTGPNNLQNFPVLTSAVYDGAVSQLTSTFSVPSDPANSDYPLRIEFYKNSGNRQGEVYLGSAQYETADFGSEKEVAVSLTANDLISEGDQVTALAISSTGNTSEFGGTVLVESALTAPNAPVLATPSDNATDVAVAPLFSWQASADAATYEIQVSTASDFSSTVVNETGVTAIEFQAPQLAYSTGYFWRVRAVNEAGQSDWSTVWSFTTEAEPLSPPEVVTLSSPSDNASDVAVAPLFTWQASADAETYDIQVSTASDFSGTVVNETGIAATEFQSPQLAYSTGYFWRVRAVNEAGQSDWSTVWSFTTEAEPLSPPEVVTLSSPSDNASDVAVAPLFTWQASADAETYDIQVSTASDFSGTVVNETGIAATEFQSPQLAYSTGYFWRVRAVNASGQSDWSTVWSFTTEAEPLSPPGVVTLSAPSDAAVDVTISPTLSWQASTDAASYIVQVSLTSDFAAPIIDQSGITALELTVSDLAYESQHFWRVRAVNASGQSDWSTVWSFTTEAEPLSPPGVVTLSSPADGATDVSVSPLFTWQASTDAETYDIQVSTASDFSSTAVNETGIAATEFQAPALSYSTGYFWRVRAVNAAGQSDWSTVWSFTTVANQPPVANDDSYTTRPGTDLIVDAATGLLANDTDPDGDPLTVQSIEAPVNGVINIATDGSFEYTPDAGFTGTETLTYTITDGTATATGTVTIAVENQPPVANDDSYTTRPGTDLIVDAATGLLANDTDPD</sequence>
<proteinExistence type="predicted"/>
<dbReference type="SUPFAM" id="SSF51126">
    <property type="entry name" value="Pectin lyase-like"/>
    <property type="match status" value="2"/>
</dbReference>
<dbReference type="EMBL" id="QGGB01000004">
    <property type="protein sequence ID" value="PWN07178.1"/>
    <property type="molecule type" value="Genomic_DNA"/>
</dbReference>
<dbReference type="SMART" id="SM00060">
    <property type="entry name" value="FN3"/>
    <property type="match status" value="5"/>
</dbReference>
<dbReference type="Gene3D" id="2.60.40.2810">
    <property type="match status" value="1"/>
</dbReference>
<evidence type="ECO:0000313" key="3">
    <source>
        <dbReference type="Proteomes" id="UP000245533"/>
    </source>
</evidence>
<dbReference type="InterPro" id="IPR050617">
    <property type="entry name" value="E3_ligase_FN3/SPRY"/>
</dbReference>
<dbReference type="InterPro" id="IPR006626">
    <property type="entry name" value="PbH1"/>
</dbReference>
<feature type="non-terminal residue" evidence="2">
    <location>
        <position position="1808"/>
    </location>
</feature>
<dbReference type="CDD" id="cd00063">
    <property type="entry name" value="FN3"/>
    <property type="match status" value="5"/>
</dbReference>
<dbReference type="Gene3D" id="2.60.40.10">
    <property type="entry name" value="Immunoglobulins"/>
    <property type="match status" value="5"/>
</dbReference>
<dbReference type="InterPro" id="IPR012334">
    <property type="entry name" value="Pectin_lyas_fold"/>
</dbReference>
<dbReference type="InterPro" id="IPR036116">
    <property type="entry name" value="FN3_sf"/>
</dbReference>
<evidence type="ECO:0000313" key="2">
    <source>
        <dbReference type="EMBL" id="PWN07178.1"/>
    </source>
</evidence>
<feature type="domain" description="Fibronectin type-III" evidence="1">
    <location>
        <begin position="1288"/>
        <end position="1383"/>
    </location>
</feature>
<dbReference type="InterPro" id="IPR013783">
    <property type="entry name" value="Ig-like_fold"/>
</dbReference>
<dbReference type="Pfam" id="PF25788">
    <property type="entry name" value="Ig_Rha78A_N"/>
    <property type="match status" value="1"/>
</dbReference>
<dbReference type="InterPro" id="IPR011050">
    <property type="entry name" value="Pectin_lyase_fold/virulence"/>
</dbReference>
<gene>
    <name evidence="2" type="ORF">DDZ15_05095</name>
</gene>
<comment type="caution">
    <text evidence="2">The sequence shown here is derived from an EMBL/GenBank/DDBJ whole genome shotgun (WGS) entry which is preliminary data.</text>
</comment>
<dbReference type="PANTHER" id="PTHR24099">
    <property type="entry name" value="E3 UBIQUITIN-PROTEIN LIGASE TRIM36-RELATED"/>
    <property type="match status" value="1"/>
</dbReference>
<dbReference type="SMART" id="SM00710">
    <property type="entry name" value="PbH1"/>
    <property type="match status" value="16"/>
</dbReference>
<dbReference type="Pfam" id="PF13229">
    <property type="entry name" value="Beta_helix"/>
    <property type="match status" value="1"/>
</dbReference>
<protein>
    <recommendedName>
        <fullName evidence="1">Fibronectin type-III domain-containing protein</fullName>
    </recommendedName>
</protein>
<accession>A0A316TTJ4</accession>
<dbReference type="PROSITE" id="PS50853">
    <property type="entry name" value="FN3"/>
    <property type="match status" value="5"/>
</dbReference>
<name>A0A316TTJ4_9BACT</name>
<evidence type="ECO:0000259" key="1">
    <source>
        <dbReference type="PROSITE" id="PS50853"/>
    </source>
</evidence>
<reference evidence="2 3" key="1">
    <citation type="submission" date="2018-05" db="EMBL/GenBank/DDBJ databases">
        <title>Rhodohalobacter halophilus gen. nov., sp. nov., a moderately halophilic member of the family Balneolaceae.</title>
        <authorList>
            <person name="Liu Z.-W."/>
        </authorList>
    </citation>
    <scope>NUCLEOTIDE SEQUENCE [LARGE SCALE GENOMIC DNA]</scope>
    <source>
        <strain evidence="2 3">8A47</strain>
    </source>
</reference>
<feature type="domain" description="Fibronectin type-III" evidence="1">
    <location>
        <begin position="1189"/>
        <end position="1284"/>
    </location>
</feature>
<organism evidence="2 3">
    <name type="scientific">Rhodohalobacter mucosus</name>
    <dbReference type="NCBI Taxonomy" id="2079485"/>
    <lineage>
        <taxon>Bacteria</taxon>
        <taxon>Pseudomonadati</taxon>
        <taxon>Balneolota</taxon>
        <taxon>Balneolia</taxon>
        <taxon>Balneolales</taxon>
        <taxon>Balneolaceae</taxon>
        <taxon>Rhodohalobacter</taxon>
    </lineage>
</organism>
<dbReference type="InterPro" id="IPR003961">
    <property type="entry name" value="FN3_dom"/>
</dbReference>
<dbReference type="RefSeq" id="WP_199222889.1">
    <property type="nucleotide sequence ID" value="NZ_QGGB01000004.1"/>
</dbReference>
<feature type="domain" description="Fibronectin type-III" evidence="1">
    <location>
        <begin position="1387"/>
        <end position="1482"/>
    </location>
</feature>
<dbReference type="Gene3D" id="2.160.20.10">
    <property type="entry name" value="Single-stranded right-handed beta-helix, Pectin lyase-like"/>
    <property type="match status" value="2"/>
</dbReference>
<keyword evidence="3" id="KW-1185">Reference proteome</keyword>
<feature type="domain" description="Fibronectin type-III" evidence="1">
    <location>
        <begin position="1585"/>
        <end position="1680"/>
    </location>
</feature>
<dbReference type="PANTHER" id="PTHR24099:SF11">
    <property type="entry name" value="FIBRONECTIN TYPE III DOMAIN-CONTAINING 3BA-RELATED"/>
    <property type="match status" value="1"/>
</dbReference>
<dbReference type="Proteomes" id="UP000245533">
    <property type="component" value="Unassembled WGS sequence"/>
</dbReference>
<feature type="domain" description="Fibronectin type-III" evidence="1">
    <location>
        <begin position="1486"/>
        <end position="1581"/>
    </location>
</feature>